<dbReference type="Pfam" id="PF00015">
    <property type="entry name" value="MCPsignal"/>
    <property type="match status" value="1"/>
</dbReference>
<evidence type="ECO:0000256" key="3">
    <source>
        <dbReference type="PROSITE-ProRule" id="PRU00284"/>
    </source>
</evidence>
<comment type="similarity">
    <text evidence="2">Belongs to the methyl-accepting chemotaxis (MCP) protein family.</text>
</comment>
<dbReference type="InterPro" id="IPR004089">
    <property type="entry name" value="MCPsignal_dom"/>
</dbReference>
<dbReference type="Pfam" id="PF13185">
    <property type="entry name" value="GAF_2"/>
    <property type="match status" value="2"/>
</dbReference>
<dbReference type="PROSITE" id="PS50111">
    <property type="entry name" value="CHEMOTAXIS_TRANSDUC_2"/>
    <property type="match status" value="1"/>
</dbReference>
<feature type="domain" description="Methyl-accepting transducer" evidence="4">
    <location>
        <begin position="311"/>
        <end position="513"/>
    </location>
</feature>
<dbReference type="InterPro" id="IPR029016">
    <property type="entry name" value="GAF-like_dom_sf"/>
</dbReference>
<dbReference type="InterPro" id="IPR003018">
    <property type="entry name" value="GAF"/>
</dbReference>
<sequence>MRLLRRPESASPAPDRAPRDIEALEQFAVRLAAATDEASTWRIEVDTFVELHGMSYGAIWLPEGPSTLRITYETGAITPHLQAVGQGGSMPADVGLVGRAFRSGRPVYSASTADCADCLRCQAAMRAGAKIAAALPVVHEGRTVAAFEHFLPETIVVGEARKEKWTAIMRVAEQARRGALASVRLREVADDRLAVTNVVAALGSAHDTQHAVRVALDSVRTAFGWAYGSYWEVDELDRTLRFKVESGSAGEEFREVTLTATFAEGVGLSGRAWRTRDLVFVRDLAELSDCVRAPAAQRAGVRSGICFPLMSGDQVFGTMDFFTTEHLDLSESRISALRNVQQLVSQRLDNLRSSERAAGRARTLLDTVTRLRAASGDATQVAQDAVARASEMTAEVDTLGQASAAIGDVIKIISTIADQTNLLALNATIEAARAGEVGRGFAVVASEVKDLARETAEATNRVTGQIAAIQASAQSVSGGIHTTSTKIAEMDAVQARINEVLEEQARMARTFEG</sequence>
<protein>
    <submittedName>
        <fullName evidence="5">Methyl-accepting chemotaxis protein</fullName>
    </submittedName>
</protein>
<gene>
    <name evidence="5" type="ORF">Dfulv_27090</name>
</gene>
<dbReference type="Gene3D" id="3.30.450.40">
    <property type="match status" value="2"/>
</dbReference>
<evidence type="ECO:0000259" key="4">
    <source>
        <dbReference type="PROSITE" id="PS50111"/>
    </source>
</evidence>
<accession>A0ABY5VNX2</accession>
<dbReference type="SMART" id="SM00065">
    <property type="entry name" value="GAF"/>
    <property type="match status" value="1"/>
</dbReference>
<dbReference type="Gene3D" id="1.10.287.950">
    <property type="entry name" value="Methyl-accepting chemotaxis protein"/>
    <property type="match status" value="1"/>
</dbReference>
<dbReference type="PANTHER" id="PTHR32089">
    <property type="entry name" value="METHYL-ACCEPTING CHEMOTAXIS PROTEIN MCPB"/>
    <property type="match status" value="1"/>
</dbReference>
<evidence type="ECO:0000256" key="2">
    <source>
        <dbReference type="ARBA" id="ARBA00029447"/>
    </source>
</evidence>
<dbReference type="Proteomes" id="UP001059617">
    <property type="component" value="Chromosome"/>
</dbReference>
<keyword evidence="6" id="KW-1185">Reference proteome</keyword>
<reference evidence="5" key="2">
    <citation type="submission" date="2022-09" db="EMBL/GenBank/DDBJ databases">
        <title>Biosynthetic gene clusters of Dactylosporangioum fulvum.</title>
        <authorList>
            <person name="Caradec T."/>
        </authorList>
    </citation>
    <scope>NUCLEOTIDE SEQUENCE</scope>
    <source>
        <strain evidence="5">NRRL B-16292</strain>
    </source>
</reference>
<dbReference type="SUPFAM" id="SSF55781">
    <property type="entry name" value="GAF domain-like"/>
    <property type="match status" value="2"/>
</dbReference>
<dbReference type="SMART" id="SM00283">
    <property type="entry name" value="MA"/>
    <property type="match status" value="1"/>
</dbReference>
<organism evidence="5 6">
    <name type="scientific">Dactylosporangium fulvum</name>
    <dbReference type="NCBI Taxonomy" id="53359"/>
    <lineage>
        <taxon>Bacteria</taxon>
        <taxon>Bacillati</taxon>
        <taxon>Actinomycetota</taxon>
        <taxon>Actinomycetes</taxon>
        <taxon>Micromonosporales</taxon>
        <taxon>Micromonosporaceae</taxon>
        <taxon>Dactylosporangium</taxon>
    </lineage>
</organism>
<proteinExistence type="inferred from homology"/>
<evidence type="ECO:0000256" key="1">
    <source>
        <dbReference type="ARBA" id="ARBA00023224"/>
    </source>
</evidence>
<evidence type="ECO:0000313" key="6">
    <source>
        <dbReference type="Proteomes" id="UP001059617"/>
    </source>
</evidence>
<dbReference type="EMBL" id="CP073720">
    <property type="protein sequence ID" value="UWP78837.1"/>
    <property type="molecule type" value="Genomic_DNA"/>
</dbReference>
<reference evidence="5" key="1">
    <citation type="submission" date="2021-04" db="EMBL/GenBank/DDBJ databases">
        <authorList>
            <person name="Hartkoorn R.C."/>
            <person name="Beaudoing E."/>
            <person name="Hot D."/>
        </authorList>
    </citation>
    <scope>NUCLEOTIDE SEQUENCE</scope>
    <source>
        <strain evidence="5">NRRL B-16292</strain>
    </source>
</reference>
<dbReference type="SUPFAM" id="SSF58104">
    <property type="entry name" value="Methyl-accepting chemotaxis protein (MCP) signaling domain"/>
    <property type="match status" value="1"/>
</dbReference>
<dbReference type="PANTHER" id="PTHR32089:SF112">
    <property type="entry name" value="LYSOZYME-LIKE PROTEIN-RELATED"/>
    <property type="match status" value="1"/>
</dbReference>
<name>A0ABY5VNX2_9ACTN</name>
<evidence type="ECO:0000313" key="5">
    <source>
        <dbReference type="EMBL" id="UWP78837.1"/>
    </source>
</evidence>
<dbReference type="InterPro" id="IPR004090">
    <property type="entry name" value="Chemotax_Me-accpt_rcpt"/>
</dbReference>
<dbReference type="RefSeq" id="WP_259856252.1">
    <property type="nucleotide sequence ID" value="NZ_BAAAST010000122.1"/>
</dbReference>
<keyword evidence="1 3" id="KW-0807">Transducer</keyword>
<dbReference type="PRINTS" id="PR00260">
    <property type="entry name" value="CHEMTRNSDUCR"/>
</dbReference>